<name>A0ACB8Z2R6_ARCLA</name>
<dbReference type="Proteomes" id="UP001055879">
    <property type="component" value="Linkage Group LG11"/>
</dbReference>
<sequence length="348" mass="38891">MDSACIINELTQGMELAKQLKAILSSECSPVSKQVLIQEIIASYDRAMLIVNWGVDSGGQQPPALAPPMAVLSQPESSVSIDESPRSGDLNQLFDNQEDQKVVCKKRKAMPTWRNQVRISTDNGLEGNTDDGYSWRKYGQKDILGAKFPRSYYRCTYRYVHNCMARKQVQRTDEDPTVFEITYRGKHACNPATARSVPPPESPEKHDRKQNNHHHKHQLPPPPKSGEGLSNLRENLRVSTSDLDATVPCSFSFPSASLGYMENYQQFHFTNETDNSFLQGYPPSFVSPATSGSNYFTEWGNDFQHHDDSNLSGVISTTASATTSPLAFPTDQQDLSPNLPFNNSSFFI</sequence>
<reference evidence="2" key="1">
    <citation type="journal article" date="2022" name="Mol. Ecol. Resour.">
        <title>The genomes of chicory, endive, great burdock and yacon provide insights into Asteraceae palaeo-polyploidization history and plant inulin production.</title>
        <authorList>
            <person name="Fan W."/>
            <person name="Wang S."/>
            <person name="Wang H."/>
            <person name="Wang A."/>
            <person name="Jiang F."/>
            <person name="Liu H."/>
            <person name="Zhao H."/>
            <person name="Xu D."/>
            <person name="Zhang Y."/>
        </authorList>
    </citation>
    <scope>NUCLEOTIDE SEQUENCE [LARGE SCALE GENOMIC DNA]</scope>
    <source>
        <strain evidence="2">cv. Niubang</strain>
    </source>
</reference>
<comment type="caution">
    <text evidence="1">The sequence shown here is derived from an EMBL/GenBank/DDBJ whole genome shotgun (WGS) entry which is preliminary data.</text>
</comment>
<gene>
    <name evidence="1" type="ORF">L6452_31644</name>
</gene>
<protein>
    <submittedName>
        <fullName evidence="1">Uncharacterized protein</fullName>
    </submittedName>
</protein>
<evidence type="ECO:0000313" key="1">
    <source>
        <dbReference type="EMBL" id="KAI3691842.1"/>
    </source>
</evidence>
<accession>A0ACB8Z2R6</accession>
<proteinExistence type="predicted"/>
<dbReference type="EMBL" id="CM042057">
    <property type="protein sequence ID" value="KAI3691842.1"/>
    <property type="molecule type" value="Genomic_DNA"/>
</dbReference>
<keyword evidence="2" id="KW-1185">Reference proteome</keyword>
<reference evidence="1 2" key="2">
    <citation type="journal article" date="2022" name="Mol. Ecol. Resour.">
        <title>The genomes of chicory, endive, great burdock and yacon provide insights into Asteraceae paleo-polyploidization history and plant inulin production.</title>
        <authorList>
            <person name="Fan W."/>
            <person name="Wang S."/>
            <person name="Wang H."/>
            <person name="Wang A."/>
            <person name="Jiang F."/>
            <person name="Liu H."/>
            <person name="Zhao H."/>
            <person name="Xu D."/>
            <person name="Zhang Y."/>
        </authorList>
    </citation>
    <scope>NUCLEOTIDE SEQUENCE [LARGE SCALE GENOMIC DNA]</scope>
    <source>
        <strain evidence="2">cv. Niubang</strain>
    </source>
</reference>
<evidence type="ECO:0000313" key="2">
    <source>
        <dbReference type="Proteomes" id="UP001055879"/>
    </source>
</evidence>
<organism evidence="1 2">
    <name type="scientific">Arctium lappa</name>
    <name type="common">Greater burdock</name>
    <name type="synonym">Lappa major</name>
    <dbReference type="NCBI Taxonomy" id="4217"/>
    <lineage>
        <taxon>Eukaryota</taxon>
        <taxon>Viridiplantae</taxon>
        <taxon>Streptophyta</taxon>
        <taxon>Embryophyta</taxon>
        <taxon>Tracheophyta</taxon>
        <taxon>Spermatophyta</taxon>
        <taxon>Magnoliopsida</taxon>
        <taxon>eudicotyledons</taxon>
        <taxon>Gunneridae</taxon>
        <taxon>Pentapetalae</taxon>
        <taxon>asterids</taxon>
        <taxon>campanulids</taxon>
        <taxon>Asterales</taxon>
        <taxon>Asteraceae</taxon>
        <taxon>Carduoideae</taxon>
        <taxon>Cardueae</taxon>
        <taxon>Arctiinae</taxon>
        <taxon>Arctium</taxon>
    </lineage>
</organism>